<sequence>MEPPKLSNLQPKGESNSGSGQLPSLSLELIGLIADFLFELRPPKHSGNVENGTICCIKPPWRDIKGFMQATPETQRLGFRRWISVLTVRKPEDWEAAFKDCHWIRELVCLDGTILPSETSILVRFPRLRAVCVDGHEDARLLAGVNHFVFCEIFSSLPPTVRHLEVKHAHGPDINIVSCVKQHCPELESLWLGRCTMFNRVPPCNFWESFPSEHDSYMANRAIDEYAKKIPASGVGRTILATHA</sequence>
<feature type="compositionally biased region" description="Polar residues" evidence="1">
    <location>
        <begin position="7"/>
        <end position="21"/>
    </location>
</feature>
<gene>
    <name evidence="2" type="ORF">RDB_LOCUS186473</name>
</gene>
<reference evidence="2" key="1">
    <citation type="submission" date="2021-01" db="EMBL/GenBank/DDBJ databases">
        <authorList>
            <person name="Kaushik A."/>
        </authorList>
    </citation>
    <scope>NUCLEOTIDE SEQUENCE</scope>
    <source>
        <strain evidence="2">AG5</strain>
    </source>
</reference>
<dbReference type="AlphaFoldDB" id="A0A8H3I2S5"/>
<dbReference type="OrthoDB" id="416553at2759"/>
<dbReference type="Proteomes" id="UP000663827">
    <property type="component" value="Unassembled WGS sequence"/>
</dbReference>
<feature type="region of interest" description="Disordered" evidence="1">
    <location>
        <begin position="1"/>
        <end position="21"/>
    </location>
</feature>
<evidence type="ECO:0000256" key="1">
    <source>
        <dbReference type="SAM" id="MobiDB-lite"/>
    </source>
</evidence>
<proteinExistence type="predicted"/>
<organism evidence="2 3">
    <name type="scientific">Rhizoctonia solani</name>
    <dbReference type="NCBI Taxonomy" id="456999"/>
    <lineage>
        <taxon>Eukaryota</taxon>
        <taxon>Fungi</taxon>
        <taxon>Dikarya</taxon>
        <taxon>Basidiomycota</taxon>
        <taxon>Agaricomycotina</taxon>
        <taxon>Agaricomycetes</taxon>
        <taxon>Cantharellales</taxon>
        <taxon>Ceratobasidiaceae</taxon>
        <taxon>Rhizoctonia</taxon>
    </lineage>
</organism>
<evidence type="ECO:0000313" key="2">
    <source>
        <dbReference type="EMBL" id="CAE7231136.1"/>
    </source>
</evidence>
<protein>
    <submittedName>
        <fullName evidence="2">Uncharacterized protein</fullName>
    </submittedName>
</protein>
<name>A0A8H3I2S5_9AGAM</name>
<dbReference type="EMBL" id="CAJNJQ010006547">
    <property type="protein sequence ID" value="CAE7231136.1"/>
    <property type="molecule type" value="Genomic_DNA"/>
</dbReference>
<evidence type="ECO:0000313" key="3">
    <source>
        <dbReference type="Proteomes" id="UP000663827"/>
    </source>
</evidence>
<accession>A0A8H3I2S5</accession>
<comment type="caution">
    <text evidence="2">The sequence shown here is derived from an EMBL/GenBank/DDBJ whole genome shotgun (WGS) entry which is preliminary data.</text>
</comment>